<evidence type="ECO:0000313" key="3">
    <source>
        <dbReference type="Proteomes" id="UP000315673"/>
    </source>
</evidence>
<feature type="transmembrane region" description="Helical" evidence="1">
    <location>
        <begin position="42"/>
        <end position="63"/>
    </location>
</feature>
<keyword evidence="3" id="KW-1185">Reference proteome</keyword>
<keyword evidence="1" id="KW-0812">Transmembrane</keyword>
<reference evidence="2 3" key="1">
    <citation type="submission" date="2019-07" db="EMBL/GenBank/DDBJ databases">
        <title>Full genome sequence of Sphingomonas sp. 4R-6-7(HKS19).</title>
        <authorList>
            <person name="Im W.-T."/>
        </authorList>
    </citation>
    <scope>NUCLEOTIDE SEQUENCE [LARGE SCALE GENOMIC DNA]</scope>
    <source>
        <strain evidence="2 3">HKS19</strain>
    </source>
</reference>
<dbReference type="Proteomes" id="UP000315673">
    <property type="component" value="Chromosome"/>
</dbReference>
<protein>
    <submittedName>
        <fullName evidence="2">Uncharacterized protein</fullName>
    </submittedName>
</protein>
<proteinExistence type="predicted"/>
<accession>A0A5B8LGU9</accession>
<organism evidence="2 3">
    <name type="scientific">Sphingomonas panacisoli</name>
    <dbReference type="NCBI Taxonomy" id="1813879"/>
    <lineage>
        <taxon>Bacteria</taxon>
        <taxon>Pseudomonadati</taxon>
        <taxon>Pseudomonadota</taxon>
        <taxon>Alphaproteobacteria</taxon>
        <taxon>Sphingomonadales</taxon>
        <taxon>Sphingomonadaceae</taxon>
        <taxon>Sphingomonas</taxon>
    </lineage>
</organism>
<sequence length="65" mass="7198">MDFTSKQLAEGAVALAVVVAVLAGIADWRHRRRDDLDRVAWFDWRSVQVFALIGAIVAFSLAVNL</sequence>
<dbReference type="RefSeq" id="WP_146569444.1">
    <property type="nucleotide sequence ID" value="NZ_CP042306.1"/>
</dbReference>
<feature type="transmembrane region" description="Helical" evidence="1">
    <location>
        <begin position="12"/>
        <end position="30"/>
    </location>
</feature>
<dbReference type="EMBL" id="CP042306">
    <property type="protein sequence ID" value="QDZ06360.1"/>
    <property type="molecule type" value="Genomic_DNA"/>
</dbReference>
<evidence type="ECO:0000313" key="2">
    <source>
        <dbReference type="EMBL" id="QDZ06360.1"/>
    </source>
</evidence>
<dbReference type="KEGG" id="spai:FPZ24_01815"/>
<keyword evidence="1" id="KW-1133">Transmembrane helix</keyword>
<gene>
    <name evidence="2" type="ORF">FPZ24_01815</name>
</gene>
<keyword evidence="1" id="KW-0472">Membrane</keyword>
<dbReference type="AlphaFoldDB" id="A0A5B8LGU9"/>
<name>A0A5B8LGU9_9SPHN</name>
<evidence type="ECO:0000256" key="1">
    <source>
        <dbReference type="SAM" id="Phobius"/>
    </source>
</evidence>